<dbReference type="InterPro" id="IPR039785">
    <property type="entry name" value="MINY3/4"/>
</dbReference>
<reference evidence="10" key="2">
    <citation type="journal article" date="2012" name="Nat. Commun.">
        <title>Draft genome sequence and genetic transformation of the oleaginous alga Nannochloropis gaditana.</title>
        <authorList>
            <person name="Radakovits R."/>
            <person name="Jinkerson R.E."/>
            <person name="Fuerstenberg S.I."/>
            <person name="Tae H."/>
            <person name="Settlage R.E."/>
            <person name="Boore J.L."/>
            <person name="Posewitz M.C."/>
        </authorList>
    </citation>
    <scope>NUCLEOTIDE SEQUENCE</scope>
    <source>
        <strain evidence="10">CCMP526</strain>
    </source>
</reference>
<evidence type="ECO:0000256" key="8">
    <source>
        <dbReference type="SAM" id="MobiDB-lite"/>
    </source>
</evidence>
<evidence type="ECO:0000256" key="2">
    <source>
        <dbReference type="ARBA" id="ARBA00002107"/>
    </source>
</evidence>
<evidence type="ECO:0000256" key="4">
    <source>
        <dbReference type="ARBA" id="ARBA00012759"/>
    </source>
</evidence>
<evidence type="ECO:0000313" key="10">
    <source>
        <dbReference type="EMBL" id="AFJ68831.1"/>
    </source>
</evidence>
<sequence length="266" mass="28772">MEMDDTAATLTGRFGHCSQELLNLLLVGKGVSNVFDGDKELGDSGLKLRGIPARAPIGYLSHLEALRYVQVGSHYKTPRVPVWVIGSSSHFTVLFALGTGCNEENAGEQLLARVQRIFQAHDPSEGGFIQISELQQVLIELDLLSVALDEQEMEKMSGDLEVQGAGIVLFDQFWQRVSPLLLAKEEGRGSDTHVEGKREEGPLPPSLPPAGNGQDGEGEGRGGRRERSDSEIARELQAEFDRDMPDANPPTAPSSRAWSQPASSGA</sequence>
<dbReference type="InterPro" id="IPR011992">
    <property type="entry name" value="EF-hand-dom_pair"/>
</dbReference>
<gene>
    <name evidence="10" type="ORF">NGATSA_3030000</name>
</gene>
<dbReference type="SUPFAM" id="SSF47473">
    <property type="entry name" value="EF-hand"/>
    <property type="match status" value="1"/>
</dbReference>
<dbReference type="GO" id="GO:1990380">
    <property type="term" value="F:K48-linked deubiquitinase activity"/>
    <property type="evidence" value="ECO:0007669"/>
    <property type="project" value="InterPro"/>
</dbReference>
<dbReference type="EMBL" id="JU967604">
    <property type="protein sequence ID" value="AFJ68831.1"/>
    <property type="molecule type" value="mRNA"/>
</dbReference>
<accession>I2CPJ8</accession>
<evidence type="ECO:0000256" key="3">
    <source>
        <dbReference type="ARBA" id="ARBA00011074"/>
    </source>
</evidence>
<protein>
    <recommendedName>
        <fullName evidence="4">ubiquitinyl hydrolase 1</fullName>
        <ecNumber evidence="4">3.4.19.12</ecNumber>
    </recommendedName>
    <alternativeName>
        <fullName evidence="7">Deubiquitinating enzyme MINDY-3</fullName>
    </alternativeName>
</protein>
<evidence type="ECO:0000256" key="7">
    <source>
        <dbReference type="ARBA" id="ARBA00033208"/>
    </source>
</evidence>
<evidence type="ECO:0000256" key="1">
    <source>
        <dbReference type="ARBA" id="ARBA00000707"/>
    </source>
</evidence>
<dbReference type="GO" id="GO:0004843">
    <property type="term" value="F:cysteine-type deubiquitinase activity"/>
    <property type="evidence" value="ECO:0007669"/>
    <property type="project" value="UniProtKB-EC"/>
</dbReference>
<evidence type="ECO:0000259" key="9">
    <source>
        <dbReference type="PROSITE" id="PS50222"/>
    </source>
</evidence>
<dbReference type="PROSITE" id="PS00018">
    <property type="entry name" value="EF_HAND_1"/>
    <property type="match status" value="1"/>
</dbReference>
<dbReference type="Pfam" id="PF13898">
    <property type="entry name" value="MINDY-3_4_CD"/>
    <property type="match status" value="1"/>
</dbReference>
<evidence type="ECO:0000256" key="6">
    <source>
        <dbReference type="ARBA" id="ARBA00022837"/>
    </source>
</evidence>
<dbReference type="InterPro" id="IPR002048">
    <property type="entry name" value="EF_hand_dom"/>
</dbReference>
<name>I2CPJ8_NANGC</name>
<dbReference type="Gene3D" id="1.10.238.10">
    <property type="entry name" value="EF-hand"/>
    <property type="match status" value="1"/>
</dbReference>
<dbReference type="PANTHER" id="PTHR12473">
    <property type="entry name" value="UBIQUITIN CARBOXYL-TERMINAL HYDROLASE MINDY-4-RELATED"/>
    <property type="match status" value="1"/>
</dbReference>
<feature type="non-terminal residue" evidence="10">
    <location>
        <position position="266"/>
    </location>
</feature>
<reference evidence="10" key="1">
    <citation type="journal article" date="2012" name="Bioengineered">
        <title>Additional insights into the genome of the oleaginous model alga Nannochloropsis gaditana.</title>
        <authorList>
            <person name="Jinkerson R.E."/>
            <person name="Radakovits R."/>
            <person name="Posewitz M.C."/>
        </authorList>
    </citation>
    <scope>NUCLEOTIDE SEQUENCE</scope>
    <source>
        <strain evidence="10">CCMP526</strain>
    </source>
</reference>
<dbReference type="GO" id="GO:0005509">
    <property type="term" value="F:calcium ion binding"/>
    <property type="evidence" value="ECO:0007669"/>
    <property type="project" value="InterPro"/>
</dbReference>
<dbReference type="GO" id="GO:0006508">
    <property type="term" value="P:proteolysis"/>
    <property type="evidence" value="ECO:0007669"/>
    <property type="project" value="UniProtKB-KW"/>
</dbReference>
<proteinExistence type="evidence at transcript level"/>
<evidence type="ECO:0000256" key="5">
    <source>
        <dbReference type="ARBA" id="ARBA00022786"/>
    </source>
</evidence>
<dbReference type="EC" id="3.4.19.12" evidence="4"/>
<comment type="catalytic activity">
    <reaction evidence="1">
        <text>Thiol-dependent hydrolysis of ester, thioester, amide, peptide and isopeptide bonds formed by the C-terminal Gly of ubiquitin (a 76-residue protein attached to proteins as an intracellular targeting signal).</text>
        <dbReference type="EC" id="3.4.19.12"/>
    </reaction>
</comment>
<dbReference type="InterPro" id="IPR018247">
    <property type="entry name" value="EF_Hand_1_Ca_BS"/>
</dbReference>
<keyword evidence="6" id="KW-0106">Calcium</keyword>
<dbReference type="InterPro" id="IPR025257">
    <property type="entry name" value="MINDY-3/4_CD"/>
</dbReference>
<feature type="region of interest" description="Disordered" evidence="8">
    <location>
        <begin position="187"/>
        <end position="266"/>
    </location>
</feature>
<keyword evidence="5" id="KW-0833">Ubl conjugation pathway</keyword>
<feature type="compositionally biased region" description="Polar residues" evidence="8">
    <location>
        <begin position="253"/>
        <end position="266"/>
    </location>
</feature>
<dbReference type="AlphaFoldDB" id="I2CPJ8"/>
<dbReference type="PANTHER" id="PTHR12473:SF8">
    <property type="entry name" value="UBIQUITIN CARBOXYL-TERMINAL HYDROLASE MINDY-4-RELATED"/>
    <property type="match status" value="1"/>
</dbReference>
<feature type="compositionally biased region" description="Basic and acidic residues" evidence="8">
    <location>
        <begin position="218"/>
        <end position="245"/>
    </location>
</feature>
<dbReference type="GO" id="GO:0071108">
    <property type="term" value="P:protein K48-linked deubiquitination"/>
    <property type="evidence" value="ECO:0007669"/>
    <property type="project" value="InterPro"/>
</dbReference>
<dbReference type="SMART" id="SM01174">
    <property type="entry name" value="DUF4205"/>
    <property type="match status" value="1"/>
</dbReference>
<feature type="domain" description="EF-hand" evidence="9">
    <location>
        <begin position="109"/>
        <end position="144"/>
    </location>
</feature>
<comment type="similarity">
    <text evidence="3">Belongs to the MINDY deubiquitinase family. FAM188 subfamily.</text>
</comment>
<dbReference type="PROSITE" id="PS50222">
    <property type="entry name" value="EF_HAND_2"/>
    <property type="match status" value="1"/>
</dbReference>
<organism evidence="10">
    <name type="scientific">Nannochloropsis gaditana (strain CCMP526)</name>
    <name type="common">Green microalga</name>
    <name type="synonym">Microchloropsis gaditana</name>
    <dbReference type="NCBI Taxonomy" id="1093141"/>
    <lineage>
        <taxon>Eukaryota</taxon>
        <taxon>Sar</taxon>
        <taxon>Stramenopiles</taxon>
        <taxon>Ochrophyta</taxon>
        <taxon>Eustigmatophyceae</taxon>
        <taxon>Eustigmatales</taxon>
        <taxon>Monodopsidaceae</taxon>
        <taxon>Nannochloropsis</taxon>
    </lineage>
</organism>
<feature type="compositionally biased region" description="Basic and acidic residues" evidence="8">
    <location>
        <begin position="187"/>
        <end position="201"/>
    </location>
</feature>
<comment type="function">
    <text evidence="2">Hydrolase that can remove 'Lys-48'-linked conjugated ubiquitin from proteins.</text>
</comment>